<evidence type="ECO:0000256" key="2">
    <source>
        <dbReference type="ARBA" id="ARBA00023125"/>
    </source>
</evidence>
<dbReference type="SMART" id="SM00448">
    <property type="entry name" value="REC"/>
    <property type="match status" value="1"/>
</dbReference>
<accession>A0A101UQI8</accession>
<dbReference type="SMART" id="SM00421">
    <property type="entry name" value="HTH_LUXR"/>
    <property type="match status" value="1"/>
</dbReference>
<dbReference type="PROSITE" id="PS50110">
    <property type="entry name" value="RESPONSE_REGULATORY"/>
    <property type="match status" value="1"/>
</dbReference>
<evidence type="ECO:0000313" key="7">
    <source>
        <dbReference type="EMBL" id="KUO15016.1"/>
    </source>
</evidence>
<keyword evidence="8" id="KW-1185">Reference proteome</keyword>
<dbReference type="Proteomes" id="UP000053260">
    <property type="component" value="Unassembled WGS sequence"/>
</dbReference>
<evidence type="ECO:0000256" key="1">
    <source>
        <dbReference type="ARBA" id="ARBA00022553"/>
    </source>
</evidence>
<evidence type="ECO:0000259" key="5">
    <source>
        <dbReference type="PROSITE" id="PS50043"/>
    </source>
</evidence>
<dbReference type="InterPro" id="IPR000792">
    <property type="entry name" value="Tscrpt_reg_LuxR_C"/>
</dbReference>
<organism evidence="7 8">
    <name type="scientific">Streptomyces dysideae</name>
    <dbReference type="NCBI Taxonomy" id="909626"/>
    <lineage>
        <taxon>Bacteria</taxon>
        <taxon>Bacillati</taxon>
        <taxon>Actinomycetota</taxon>
        <taxon>Actinomycetes</taxon>
        <taxon>Kitasatosporales</taxon>
        <taxon>Streptomycetaceae</taxon>
        <taxon>Streptomyces</taxon>
    </lineage>
</organism>
<dbReference type="InterPro" id="IPR016032">
    <property type="entry name" value="Sig_transdc_resp-reg_C-effctor"/>
</dbReference>
<dbReference type="GO" id="GO:0006355">
    <property type="term" value="P:regulation of DNA-templated transcription"/>
    <property type="evidence" value="ECO:0007669"/>
    <property type="project" value="InterPro"/>
</dbReference>
<dbReference type="InterPro" id="IPR058245">
    <property type="entry name" value="NreC/VraR/RcsB-like_REC"/>
</dbReference>
<proteinExistence type="predicted"/>
<dbReference type="PRINTS" id="PR00038">
    <property type="entry name" value="HTHLUXR"/>
</dbReference>
<evidence type="ECO:0000256" key="3">
    <source>
        <dbReference type="PROSITE-ProRule" id="PRU00169"/>
    </source>
</evidence>
<dbReference type="STRING" id="909626.AQJ91_43600"/>
<protein>
    <submittedName>
        <fullName evidence="7">LuxR family transcriptional regulator</fullName>
    </submittedName>
</protein>
<dbReference type="InterPro" id="IPR039420">
    <property type="entry name" value="WalR-like"/>
</dbReference>
<dbReference type="Pfam" id="PF00196">
    <property type="entry name" value="GerE"/>
    <property type="match status" value="1"/>
</dbReference>
<evidence type="ECO:0000313" key="8">
    <source>
        <dbReference type="Proteomes" id="UP000053260"/>
    </source>
</evidence>
<dbReference type="EMBL" id="LMXB01000125">
    <property type="protein sequence ID" value="KUO15016.1"/>
    <property type="molecule type" value="Genomic_DNA"/>
</dbReference>
<evidence type="ECO:0000259" key="6">
    <source>
        <dbReference type="PROSITE" id="PS50110"/>
    </source>
</evidence>
<dbReference type="PROSITE" id="PS50043">
    <property type="entry name" value="HTH_LUXR_2"/>
    <property type="match status" value="1"/>
</dbReference>
<dbReference type="AlphaFoldDB" id="A0A101UQI8"/>
<dbReference type="GO" id="GO:0000160">
    <property type="term" value="P:phosphorelay signal transduction system"/>
    <property type="evidence" value="ECO:0007669"/>
    <property type="project" value="InterPro"/>
</dbReference>
<sequence>MTGPPDLITVLLVEDHRAVAEGLWALLDDYDDLTVVGWADSVAEAVPMTEQLSPQLALIDYRLPDGTGADAAARIRAHNPTIAVVMLSADTSDDALLAAVEAGASGYLLKSAGGDEIATAIRAAAAGETLIPARTLMEVLARHRETTRVSARQTERLQSLTSREQEILALMTQGLDNRAIADRLTITYATVRTHVRGILEKLEARSQLEAVAKAADWGFRPAQPDPPDPGAASAADAS</sequence>
<dbReference type="RefSeq" id="WP_067034274.1">
    <property type="nucleotide sequence ID" value="NZ_KQ949124.1"/>
</dbReference>
<dbReference type="PANTHER" id="PTHR43214:SF43">
    <property type="entry name" value="TWO-COMPONENT RESPONSE REGULATOR"/>
    <property type="match status" value="1"/>
</dbReference>
<gene>
    <name evidence="7" type="ORF">AQJ91_43600</name>
</gene>
<dbReference type="CDD" id="cd17535">
    <property type="entry name" value="REC_NarL-like"/>
    <property type="match status" value="1"/>
</dbReference>
<name>A0A101UQI8_9ACTN</name>
<dbReference type="Pfam" id="PF00072">
    <property type="entry name" value="Response_reg"/>
    <property type="match status" value="1"/>
</dbReference>
<dbReference type="SUPFAM" id="SSF46894">
    <property type="entry name" value="C-terminal effector domain of the bipartite response regulators"/>
    <property type="match status" value="1"/>
</dbReference>
<feature type="domain" description="Response regulatory" evidence="6">
    <location>
        <begin position="9"/>
        <end position="125"/>
    </location>
</feature>
<dbReference type="SUPFAM" id="SSF52172">
    <property type="entry name" value="CheY-like"/>
    <property type="match status" value="1"/>
</dbReference>
<dbReference type="Gene3D" id="3.40.50.2300">
    <property type="match status" value="1"/>
</dbReference>
<feature type="region of interest" description="Disordered" evidence="4">
    <location>
        <begin position="216"/>
        <end position="238"/>
    </location>
</feature>
<keyword evidence="2" id="KW-0238">DNA-binding</keyword>
<feature type="domain" description="HTH luxR-type" evidence="5">
    <location>
        <begin position="153"/>
        <end position="218"/>
    </location>
</feature>
<feature type="modified residue" description="4-aspartylphosphate" evidence="3">
    <location>
        <position position="60"/>
    </location>
</feature>
<dbReference type="CDD" id="cd06170">
    <property type="entry name" value="LuxR_C_like"/>
    <property type="match status" value="1"/>
</dbReference>
<dbReference type="InterPro" id="IPR001789">
    <property type="entry name" value="Sig_transdc_resp-reg_receiver"/>
</dbReference>
<dbReference type="GO" id="GO:0003677">
    <property type="term" value="F:DNA binding"/>
    <property type="evidence" value="ECO:0007669"/>
    <property type="project" value="UniProtKB-KW"/>
</dbReference>
<comment type="caution">
    <text evidence="7">The sequence shown here is derived from an EMBL/GenBank/DDBJ whole genome shotgun (WGS) entry which is preliminary data.</text>
</comment>
<dbReference type="OrthoDB" id="2878275at2"/>
<reference evidence="7 8" key="1">
    <citation type="submission" date="2015-10" db="EMBL/GenBank/DDBJ databases">
        <title>Draft genome sequence of Streptomyces sp. RV15, isolated from a marine sponge.</title>
        <authorList>
            <person name="Ruckert C."/>
            <person name="Abdelmohsen U.R."/>
            <person name="Winkler A."/>
            <person name="Hentschel U."/>
            <person name="Kalinowski J."/>
            <person name="Kampfer P."/>
            <person name="Glaeser S."/>
        </authorList>
    </citation>
    <scope>NUCLEOTIDE SEQUENCE [LARGE SCALE GENOMIC DNA]</scope>
    <source>
        <strain evidence="7 8">RV15</strain>
    </source>
</reference>
<evidence type="ECO:0000256" key="4">
    <source>
        <dbReference type="SAM" id="MobiDB-lite"/>
    </source>
</evidence>
<keyword evidence="1 3" id="KW-0597">Phosphoprotein</keyword>
<dbReference type="PANTHER" id="PTHR43214">
    <property type="entry name" value="TWO-COMPONENT RESPONSE REGULATOR"/>
    <property type="match status" value="1"/>
</dbReference>
<dbReference type="InterPro" id="IPR011006">
    <property type="entry name" value="CheY-like_superfamily"/>
</dbReference>